<dbReference type="PANTHER" id="PTHR13504">
    <property type="entry name" value="FIDO DOMAIN-CONTAINING PROTEIN DDB_G0283145"/>
    <property type="match status" value="1"/>
</dbReference>
<evidence type="ECO:0000313" key="4">
    <source>
        <dbReference type="EMBL" id="MBO8470162.1"/>
    </source>
</evidence>
<dbReference type="AlphaFoldDB" id="A0A9D9NDZ8"/>
<evidence type="ECO:0000259" key="3">
    <source>
        <dbReference type="PROSITE" id="PS51459"/>
    </source>
</evidence>
<accession>A0A9D9NDZ8</accession>
<keyword evidence="2" id="KW-0067">ATP-binding</keyword>
<dbReference type="InterPro" id="IPR040198">
    <property type="entry name" value="Fido_containing"/>
</dbReference>
<gene>
    <name evidence="4" type="ORF">IAA72_10330</name>
</gene>
<dbReference type="InterPro" id="IPR036388">
    <property type="entry name" value="WH-like_DNA-bd_sf"/>
</dbReference>
<dbReference type="InterPro" id="IPR003812">
    <property type="entry name" value="Fido"/>
</dbReference>
<dbReference type="SUPFAM" id="SSF46785">
    <property type="entry name" value="Winged helix' DNA-binding domain"/>
    <property type="match status" value="1"/>
</dbReference>
<feature type="binding site" evidence="2">
    <location>
        <begin position="150"/>
        <end position="151"/>
    </location>
    <ligand>
        <name>ATP</name>
        <dbReference type="ChEBI" id="CHEBI:30616"/>
    </ligand>
</feature>
<comment type="caution">
    <text evidence="4">The sequence shown here is derived from an EMBL/GenBank/DDBJ whole genome shotgun (WGS) entry which is preliminary data.</text>
</comment>
<name>A0A9D9NDZ8_9SPIO</name>
<protein>
    <submittedName>
        <fullName evidence="4">Fic family protein</fullName>
    </submittedName>
</protein>
<dbReference type="EMBL" id="JADIMF010000165">
    <property type="protein sequence ID" value="MBO8470162.1"/>
    <property type="molecule type" value="Genomic_DNA"/>
</dbReference>
<feature type="active site" evidence="1">
    <location>
        <position position="109"/>
    </location>
</feature>
<organism evidence="4 5">
    <name type="scientific">Candidatus Ornithospirochaeta stercoravium</name>
    <dbReference type="NCBI Taxonomy" id="2840897"/>
    <lineage>
        <taxon>Bacteria</taxon>
        <taxon>Pseudomonadati</taxon>
        <taxon>Spirochaetota</taxon>
        <taxon>Spirochaetia</taxon>
        <taxon>Spirochaetales</taxon>
        <taxon>Spirochaetaceae</taxon>
        <taxon>Spirochaetaceae incertae sedis</taxon>
        <taxon>Candidatus Ornithospirochaeta</taxon>
    </lineage>
</organism>
<dbReference type="PROSITE" id="PS51459">
    <property type="entry name" value="FIDO"/>
    <property type="match status" value="1"/>
</dbReference>
<evidence type="ECO:0000256" key="1">
    <source>
        <dbReference type="PIRSR" id="PIRSR640198-1"/>
    </source>
</evidence>
<keyword evidence="2" id="KW-0547">Nucleotide-binding</keyword>
<dbReference type="SUPFAM" id="SSF140931">
    <property type="entry name" value="Fic-like"/>
    <property type="match status" value="1"/>
</dbReference>
<dbReference type="GO" id="GO:0005524">
    <property type="term" value="F:ATP binding"/>
    <property type="evidence" value="ECO:0007669"/>
    <property type="project" value="UniProtKB-KW"/>
</dbReference>
<evidence type="ECO:0000313" key="5">
    <source>
        <dbReference type="Proteomes" id="UP000810292"/>
    </source>
</evidence>
<reference evidence="4" key="2">
    <citation type="journal article" date="2021" name="PeerJ">
        <title>Extensive microbial diversity within the chicken gut microbiome revealed by metagenomics and culture.</title>
        <authorList>
            <person name="Gilroy R."/>
            <person name="Ravi A."/>
            <person name="Getino M."/>
            <person name="Pursley I."/>
            <person name="Horton D.L."/>
            <person name="Alikhan N.F."/>
            <person name="Baker D."/>
            <person name="Gharbi K."/>
            <person name="Hall N."/>
            <person name="Watson M."/>
            <person name="Adriaenssens E.M."/>
            <person name="Foster-Nyarko E."/>
            <person name="Jarju S."/>
            <person name="Secka A."/>
            <person name="Antonio M."/>
            <person name="Oren A."/>
            <person name="Chaudhuri R.R."/>
            <person name="La Ragione R."/>
            <person name="Hildebrand F."/>
            <person name="Pallen M.J."/>
        </authorList>
    </citation>
    <scope>NUCLEOTIDE SEQUENCE</scope>
    <source>
        <strain evidence="4">14700</strain>
    </source>
</reference>
<dbReference type="Gene3D" id="1.10.3290.10">
    <property type="entry name" value="Fido-like domain"/>
    <property type="match status" value="1"/>
</dbReference>
<feature type="domain" description="Fido" evidence="3">
    <location>
        <begin position="25"/>
        <end position="170"/>
    </location>
</feature>
<evidence type="ECO:0000256" key="2">
    <source>
        <dbReference type="PIRSR" id="PIRSR640198-2"/>
    </source>
</evidence>
<dbReference type="Proteomes" id="UP000810292">
    <property type="component" value="Unassembled WGS sequence"/>
</dbReference>
<dbReference type="InterPro" id="IPR036597">
    <property type="entry name" value="Fido-like_dom_sf"/>
</dbReference>
<feature type="binding site" evidence="2">
    <location>
        <begin position="113"/>
        <end position="120"/>
    </location>
    <ligand>
        <name>ATP</name>
        <dbReference type="ChEBI" id="CHEBI:30616"/>
    </ligand>
</feature>
<dbReference type="Pfam" id="PF02661">
    <property type="entry name" value="Fic"/>
    <property type="match status" value="1"/>
</dbReference>
<dbReference type="PANTHER" id="PTHR13504:SF33">
    <property type="entry name" value="FIC FAMILY PROTEIN"/>
    <property type="match status" value="1"/>
</dbReference>
<dbReference type="Gene3D" id="1.10.10.10">
    <property type="entry name" value="Winged helix-like DNA-binding domain superfamily/Winged helix DNA-binding domain"/>
    <property type="match status" value="1"/>
</dbReference>
<dbReference type="InterPro" id="IPR036390">
    <property type="entry name" value="WH_DNA-bd_sf"/>
</dbReference>
<reference evidence="4" key="1">
    <citation type="submission" date="2020-10" db="EMBL/GenBank/DDBJ databases">
        <authorList>
            <person name="Gilroy R."/>
        </authorList>
    </citation>
    <scope>NUCLEOTIDE SEQUENCE</scope>
    <source>
        <strain evidence="4">14700</strain>
    </source>
</reference>
<sequence length="267" mass="30513">MKNTKSYYDGITDVLLDTVTNHCELSVDRILSWHKKIMDENPSIRKGSFRDGSVYVVSGKYKNTEIVYEAPPAASVPTMMNDFIAFINSHKYSDSVMAAVAHFFFVAVHPFEDGNGRIARIISDYLLSRSSDSLPAAFVSTEIKKKQSEYYGMLRAASMDITDWVVWFLEKMIDAYNASIIKVHMSFKVREFFQRAERFNLNDRQMKFLKKILNEDREGKITAKKFAVITGCHPDTANRDLKKLVDCGLLMKEEGGSKNTHYSILLN</sequence>
<proteinExistence type="predicted"/>